<accession>A0AAQ3MHQ9</accession>
<evidence type="ECO:0000256" key="10">
    <source>
        <dbReference type="ARBA" id="ARBA00023136"/>
    </source>
</evidence>
<reference evidence="16 17" key="1">
    <citation type="journal article" date="2023" name="Life. Sci Alliance">
        <title>Evolutionary insights into 3D genome organization and epigenetic landscape of Vigna mungo.</title>
        <authorList>
            <person name="Junaid A."/>
            <person name="Singh B."/>
            <person name="Bhatia S."/>
        </authorList>
    </citation>
    <scope>NUCLEOTIDE SEQUENCE [LARGE SCALE GENOMIC DNA]</scope>
    <source>
        <strain evidence="16">Urdbean</strain>
    </source>
</reference>
<feature type="transmembrane region" description="Helical" evidence="14">
    <location>
        <begin position="419"/>
        <end position="441"/>
    </location>
</feature>
<feature type="region of interest" description="Disordered" evidence="13">
    <location>
        <begin position="1"/>
        <end position="30"/>
    </location>
</feature>
<evidence type="ECO:0000256" key="4">
    <source>
        <dbReference type="ARBA" id="ARBA00022448"/>
    </source>
</evidence>
<feature type="transmembrane region" description="Helical" evidence="14">
    <location>
        <begin position="78"/>
        <end position="100"/>
    </location>
</feature>
<evidence type="ECO:0000256" key="3">
    <source>
        <dbReference type="ARBA" id="ARBA00005590"/>
    </source>
</evidence>
<feature type="domain" description="Amino acid transporter transmembrane" evidence="15">
    <location>
        <begin position="42"/>
        <end position="239"/>
    </location>
</feature>
<feature type="transmembrane region" description="Helical" evidence="14">
    <location>
        <begin position="462"/>
        <end position="485"/>
    </location>
</feature>
<keyword evidence="9 14" id="KW-1133">Transmembrane helix</keyword>
<evidence type="ECO:0000256" key="5">
    <source>
        <dbReference type="ARBA" id="ARBA00022475"/>
    </source>
</evidence>
<keyword evidence="8" id="KW-0029">Amino-acid transport</keyword>
<dbReference type="GO" id="GO:0005886">
    <property type="term" value="C:plasma membrane"/>
    <property type="evidence" value="ECO:0007669"/>
    <property type="project" value="UniProtKB-SubCell"/>
</dbReference>
<evidence type="ECO:0000256" key="9">
    <source>
        <dbReference type="ARBA" id="ARBA00022989"/>
    </source>
</evidence>
<protein>
    <recommendedName>
        <fullName evidence="15">Amino acid transporter transmembrane domain-containing protein</fullName>
    </recommendedName>
</protein>
<keyword evidence="10 14" id="KW-0472">Membrane</keyword>
<keyword evidence="4" id="KW-0813">Transport</keyword>
<comment type="function">
    <text evidence="12">Carrier protein involved in proton-driven auxin influx. Mediates the formation of auxin gradient from developing leaves (site of auxin biosynthesis) to tips by contributing to the loading of auxin in vascular tissues and facilitating acropetal (base to tip) auxin transport within inner tissues of the root apex, and basipetal (tip to base) auxin transport within outer tissues of the root apex. May be involved in lateral roots and nodules formation.</text>
</comment>
<evidence type="ECO:0000256" key="7">
    <source>
        <dbReference type="ARBA" id="ARBA00022847"/>
    </source>
</evidence>
<sequence>MLTQKQGEETMMSSLNETVEREEREDEKVGDSHSSLRSILWHGGSVYDAWFSCASNQVAQVLLTLPYSFAQLGMLSGVIFQVFYGIMGSWTAYLISILYIEYRSRKEKENVSFKNHVIQWFEVLEGLLGPYWKAIGLAFNCTFLLFGSVIQLIACARTWTYIFGACCATTVFIPSFHNYRIWSFLGLGMTTYTAWYLTIAAIVHGQVENVTHTGPKKLVLYFTGATNILYTFGGHAVTVTDKTNFLLNLEHIIRNERNLYDIEMRASGSLVGDGFKLVLLHYALTCGPYDYYREIMHAMWKPQKFKYIYLYATLFVFTLTLPSAIAVYWAFGDQLLDHSNAFSLLPRSGWRDTGVILMLIHQFITFGFACTPLYFVWEKVIGMHDTKSICLRALARLPVVIPIWFLAIIFPFFGPINSAVGALLVTFTVYIIPASAHMLTYRSASARQNAAEKLPFFIPSWTLMYVINAFVVVWVLVVGFGFGGWASMANFIKQVDTFGLFAKCYQCPPHKTPASNQTLHH</sequence>
<proteinExistence type="inferred from homology"/>
<evidence type="ECO:0000256" key="8">
    <source>
        <dbReference type="ARBA" id="ARBA00022970"/>
    </source>
</evidence>
<feature type="transmembrane region" description="Helical" evidence="14">
    <location>
        <begin position="159"/>
        <end position="177"/>
    </location>
</feature>
<dbReference type="InterPro" id="IPR013057">
    <property type="entry name" value="AA_transpt_TM"/>
</dbReference>
<evidence type="ECO:0000256" key="2">
    <source>
        <dbReference type="ARBA" id="ARBA00004236"/>
    </source>
</evidence>
<keyword evidence="17" id="KW-1185">Reference proteome</keyword>
<keyword evidence="5" id="KW-1003">Cell membrane</keyword>
<organism evidence="16 17">
    <name type="scientific">Vigna mungo</name>
    <name type="common">Black gram</name>
    <name type="synonym">Phaseolus mungo</name>
    <dbReference type="NCBI Taxonomy" id="3915"/>
    <lineage>
        <taxon>Eukaryota</taxon>
        <taxon>Viridiplantae</taxon>
        <taxon>Streptophyta</taxon>
        <taxon>Embryophyta</taxon>
        <taxon>Tracheophyta</taxon>
        <taxon>Spermatophyta</taxon>
        <taxon>Magnoliopsida</taxon>
        <taxon>eudicotyledons</taxon>
        <taxon>Gunneridae</taxon>
        <taxon>Pentapetalae</taxon>
        <taxon>rosids</taxon>
        <taxon>fabids</taxon>
        <taxon>Fabales</taxon>
        <taxon>Fabaceae</taxon>
        <taxon>Papilionoideae</taxon>
        <taxon>50 kb inversion clade</taxon>
        <taxon>NPAAA clade</taxon>
        <taxon>indigoferoid/millettioid clade</taxon>
        <taxon>Phaseoleae</taxon>
        <taxon>Vigna</taxon>
    </lineage>
</organism>
<gene>
    <name evidence="16" type="ORF">V8G54_036978</name>
</gene>
<evidence type="ECO:0000256" key="14">
    <source>
        <dbReference type="SAM" id="Phobius"/>
    </source>
</evidence>
<evidence type="ECO:0000256" key="6">
    <source>
        <dbReference type="ARBA" id="ARBA00022692"/>
    </source>
</evidence>
<feature type="transmembrane region" description="Helical" evidence="14">
    <location>
        <begin position="134"/>
        <end position="153"/>
    </location>
</feature>
<feature type="transmembrane region" description="Helical" evidence="14">
    <location>
        <begin position="355"/>
        <end position="377"/>
    </location>
</feature>
<comment type="subcellular location">
    <subcellularLocation>
        <location evidence="2">Cell membrane</location>
    </subcellularLocation>
    <subcellularLocation>
        <location evidence="1">Endomembrane system</location>
        <topology evidence="1">Multi-pass membrane protein</topology>
    </subcellularLocation>
</comment>
<dbReference type="GO" id="GO:0009734">
    <property type="term" value="P:auxin-activated signaling pathway"/>
    <property type="evidence" value="ECO:0007669"/>
    <property type="project" value="UniProtKB-KW"/>
</dbReference>
<evidence type="ECO:0000256" key="11">
    <source>
        <dbReference type="ARBA" id="ARBA00023294"/>
    </source>
</evidence>
<evidence type="ECO:0000259" key="15">
    <source>
        <dbReference type="Pfam" id="PF01490"/>
    </source>
</evidence>
<feature type="compositionally biased region" description="Polar residues" evidence="13">
    <location>
        <begin position="1"/>
        <end position="16"/>
    </location>
</feature>
<evidence type="ECO:0000313" key="17">
    <source>
        <dbReference type="Proteomes" id="UP001374535"/>
    </source>
</evidence>
<feature type="transmembrane region" description="Helical" evidence="14">
    <location>
        <begin position="389"/>
        <end position="413"/>
    </location>
</feature>
<dbReference type="AlphaFoldDB" id="A0AAQ3MHQ9"/>
<keyword evidence="11" id="KW-0927">Auxin signaling pathway</keyword>
<evidence type="ECO:0000313" key="16">
    <source>
        <dbReference type="EMBL" id="WVY91464.1"/>
    </source>
</evidence>
<feature type="domain" description="Amino acid transporter transmembrane" evidence="15">
    <location>
        <begin position="294"/>
        <end position="477"/>
    </location>
</feature>
<dbReference type="EMBL" id="CP144690">
    <property type="protein sequence ID" value="WVY91464.1"/>
    <property type="molecule type" value="Genomic_DNA"/>
</dbReference>
<comment type="similarity">
    <text evidence="3">Belongs to the amino acid/polyamine transporter 2 family. Amino acid/auxin permease (AAAP) (TC 2.A.18.1) subfamily.</text>
</comment>
<feature type="transmembrane region" description="Helical" evidence="14">
    <location>
        <begin position="308"/>
        <end position="331"/>
    </location>
</feature>
<dbReference type="GO" id="GO:0012505">
    <property type="term" value="C:endomembrane system"/>
    <property type="evidence" value="ECO:0007669"/>
    <property type="project" value="UniProtKB-SubCell"/>
</dbReference>
<feature type="transmembrane region" description="Helical" evidence="14">
    <location>
        <begin position="219"/>
        <end position="239"/>
    </location>
</feature>
<dbReference type="PANTHER" id="PTHR48017">
    <property type="entry name" value="OS05G0424000 PROTEIN-RELATED"/>
    <property type="match status" value="1"/>
</dbReference>
<dbReference type="Proteomes" id="UP001374535">
    <property type="component" value="Chromosome 11"/>
</dbReference>
<evidence type="ECO:0000256" key="13">
    <source>
        <dbReference type="SAM" id="MobiDB-lite"/>
    </source>
</evidence>
<dbReference type="GO" id="GO:0015293">
    <property type="term" value="F:symporter activity"/>
    <property type="evidence" value="ECO:0007669"/>
    <property type="project" value="UniProtKB-KW"/>
</dbReference>
<feature type="transmembrane region" description="Helical" evidence="14">
    <location>
        <begin position="184"/>
        <end position="207"/>
    </location>
</feature>
<evidence type="ECO:0000256" key="1">
    <source>
        <dbReference type="ARBA" id="ARBA00004127"/>
    </source>
</evidence>
<name>A0AAQ3MHQ9_VIGMU</name>
<keyword evidence="6 14" id="KW-0812">Transmembrane</keyword>
<dbReference type="GO" id="GO:0006865">
    <property type="term" value="P:amino acid transport"/>
    <property type="evidence" value="ECO:0007669"/>
    <property type="project" value="UniProtKB-KW"/>
</dbReference>
<keyword evidence="7" id="KW-0769">Symport</keyword>
<feature type="compositionally biased region" description="Basic and acidic residues" evidence="13">
    <location>
        <begin position="18"/>
        <end position="30"/>
    </location>
</feature>
<evidence type="ECO:0000256" key="12">
    <source>
        <dbReference type="ARBA" id="ARBA00045588"/>
    </source>
</evidence>
<dbReference type="Pfam" id="PF01490">
    <property type="entry name" value="Aa_trans"/>
    <property type="match status" value="2"/>
</dbReference>